<proteinExistence type="predicted"/>
<gene>
    <name evidence="1" type="ORF">L210DRAFT_933734</name>
</gene>
<protein>
    <submittedName>
        <fullName evidence="1">Uncharacterized protein</fullName>
    </submittedName>
</protein>
<reference evidence="1" key="1">
    <citation type="submission" date="2019-10" db="EMBL/GenBank/DDBJ databases">
        <authorList>
            <consortium name="DOE Joint Genome Institute"/>
            <person name="Kuo A."/>
            <person name="Miyauchi S."/>
            <person name="Kiss E."/>
            <person name="Drula E."/>
            <person name="Kohler A."/>
            <person name="Sanchez-Garcia M."/>
            <person name="Andreopoulos B."/>
            <person name="Barry K.W."/>
            <person name="Bonito G."/>
            <person name="Buee M."/>
            <person name="Carver A."/>
            <person name="Chen C."/>
            <person name="Cichocki N."/>
            <person name="Clum A."/>
            <person name="Culley D."/>
            <person name="Crous P.W."/>
            <person name="Fauchery L."/>
            <person name="Girlanda M."/>
            <person name="Hayes R."/>
            <person name="Keri Z."/>
            <person name="LaButti K."/>
            <person name="Lipzen A."/>
            <person name="Lombard V."/>
            <person name="Magnuson J."/>
            <person name="Maillard F."/>
            <person name="Morin E."/>
            <person name="Murat C."/>
            <person name="Nolan M."/>
            <person name="Ohm R."/>
            <person name="Pangilinan J."/>
            <person name="Pereira M."/>
            <person name="Perotto S."/>
            <person name="Peter M."/>
            <person name="Riley R."/>
            <person name="Sitrit Y."/>
            <person name="Stielow B."/>
            <person name="Szollosi G."/>
            <person name="Zifcakova L."/>
            <person name="Stursova M."/>
            <person name="Spatafora J.W."/>
            <person name="Tedersoo L."/>
            <person name="Vaario L.-M."/>
            <person name="Yamada A."/>
            <person name="Yan M."/>
            <person name="Wang P."/>
            <person name="Xu J."/>
            <person name="Bruns T."/>
            <person name="Baldrian P."/>
            <person name="Vilgalys R."/>
            <person name="Henrissat B."/>
            <person name="Grigoriev I.V."/>
            <person name="Hibbett D."/>
            <person name="Nagy L.G."/>
            <person name="Martin F.M."/>
        </authorList>
    </citation>
    <scope>NUCLEOTIDE SEQUENCE</scope>
    <source>
        <strain evidence="1">BED1</strain>
    </source>
</reference>
<accession>A0AAD4G737</accession>
<comment type="caution">
    <text evidence="1">The sequence shown here is derived from an EMBL/GenBank/DDBJ whole genome shotgun (WGS) entry which is preliminary data.</text>
</comment>
<dbReference type="AlphaFoldDB" id="A0AAD4G737"/>
<keyword evidence="2" id="KW-1185">Reference proteome</keyword>
<sequence>MATAEEVRNRLSDEYLNFVISEAMFYMNGDEPNFRFVTNRGWEFSVGVWIGPDPQGTLYYKDGVFQDGSKLPGGQETEASFEVLRVESRRNVPFAHIKFYAPNSTTELLGEFLARDPHEEAKHSGFLNSSPLPSGKWRSADSVKGHATVDKAGDSDKITIECTGLEVKIEITCNHNDIIYGEAIPKIGGTLTARNLSVLRNGDHVRWRHDHAVFHDGENAMDFTSFFMRKHSLVEHINFISLGASLRGFSLAPIRLRRERKQMDWSLLP</sequence>
<evidence type="ECO:0000313" key="2">
    <source>
        <dbReference type="Proteomes" id="UP001194468"/>
    </source>
</evidence>
<dbReference type="Proteomes" id="UP001194468">
    <property type="component" value="Unassembled WGS sequence"/>
</dbReference>
<reference evidence="1" key="2">
    <citation type="journal article" date="2020" name="Nat. Commun.">
        <title>Large-scale genome sequencing of mycorrhizal fungi provides insights into the early evolution of symbiotic traits.</title>
        <authorList>
            <person name="Miyauchi S."/>
            <person name="Kiss E."/>
            <person name="Kuo A."/>
            <person name="Drula E."/>
            <person name="Kohler A."/>
            <person name="Sanchez-Garcia M."/>
            <person name="Morin E."/>
            <person name="Andreopoulos B."/>
            <person name="Barry K.W."/>
            <person name="Bonito G."/>
            <person name="Buee M."/>
            <person name="Carver A."/>
            <person name="Chen C."/>
            <person name="Cichocki N."/>
            <person name="Clum A."/>
            <person name="Culley D."/>
            <person name="Crous P.W."/>
            <person name="Fauchery L."/>
            <person name="Girlanda M."/>
            <person name="Hayes R.D."/>
            <person name="Keri Z."/>
            <person name="LaButti K."/>
            <person name="Lipzen A."/>
            <person name="Lombard V."/>
            <person name="Magnuson J."/>
            <person name="Maillard F."/>
            <person name="Murat C."/>
            <person name="Nolan M."/>
            <person name="Ohm R.A."/>
            <person name="Pangilinan J."/>
            <person name="Pereira M.F."/>
            <person name="Perotto S."/>
            <person name="Peter M."/>
            <person name="Pfister S."/>
            <person name="Riley R."/>
            <person name="Sitrit Y."/>
            <person name="Stielow J.B."/>
            <person name="Szollosi G."/>
            <person name="Zifcakova L."/>
            <person name="Stursova M."/>
            <person name="Spatafora J.W."/>
            <person name="Tedersoo L."/>
            <person name="Vaario L.M."/>
            <person name="Yamada A."/>
            <person name="Yan M."/>
            <person name="Wang P."/>
            <person name="Xu J."/>
            <person name="Bruns T."/>
            <person name="Baldrian P."/>
            <person name="Vilgalys R."/>
            <person name="Dunand C."/>
            <person name="Henrissat B."/>
            <person name="Grigoriev I.V."/>
            <person name="Hibbett D."/>
            <person name="Nagy L.G."/>
            <person name="Martin F.M."/>
        </authorList>
    </citation>
    <scope>NUCLEOTIDE SEQUENCE</scope>
    <source>
        <strain evidence="1">BED1</strain>
    </source>
</reference>
<name>A0AAD4G737_BOLED</name>
<organism evidence="1 2">
    <name type="scientific">Boletus edulis BED1</name>
    <dbReference type="NCBI Taxonomy" id="1328754"/>
    <lineage>
        <taxon>Eukaryota</taxon>
        <taxon>Fungi</taxon>
        <taxon>Dikarya</taxon>
        <taxon>Basidiomycota</taxon>
        <taxon>Agaricomycotina</taxon>
        <taxon>Agaricomycetes</taxon>
        <taxon>Agaricomycetidae</taxon>
        <taxon>Boletales</taxon>
        <taxon>Boletineae</taxon>
        <taxon>Boletaceae</taxon>
        <taxon>Boletoideae</taxon>
        <taxon>Boletus</taxon>
    </lineage>
</organism>
<dbReference type="EMBL" id="WHUW01000113">
    <property type="protein sequence ID" value="KAF8423696.1"/>
    <property type="molecule type" value="Genomic_DNA"/>
</dbReference>
<evidence type="ECO:0000313" key="1">
    <source>
        <dbReference type="EMBL" id="KAF8423696.1"/>
    </source>
</evidence>